<evidence type="ECO:0000313" key="1">
    <source>
        <dbReference type="EMBL" id="OEH47504.1"/>
    </source>
</evidence>
<keyword evidence="2" id="KW-1185">Reference proteome</keyword>
<dbReference type="AlphaFoldDB" id="A0A1E5JSJ4"/>
<proteinExistence type="predicted"/>
<dbReference type="Proteomes" id="UP000095229">
    <property type="component" value="Unassembled WGS sequence"/>
</dbReference>
<sequence>MKLLKEDTHLLIIGKIILVENSKNVLKCDKSCKHSNGGQKLDFYQRSLCSKP</sequence>
<comment type="caution">
    <text evidence="1">The sequence shown here is derived from an EMBL/GenBank/DDBJ whole genome shotgun (WGS) entry which is preliminary data.</text>
</comment>
<reference evidence="1 2" key="1">
    <citation type="submission" date="2016-02" db="EMBL/GenBank/DDBJ databases">
        <title>Secondary metabolites in Legionella.</title>
        <authorList>
            <person name="Tobias N.J."/>
            <person name="Bode H.B."/>
        </authorList>
    </citation>
    <scope>NUCLEOTIDE SEQUENCE [LARGE SCALE GENOMIC DNA]</scope>
    <source>
        <strain evidence="1 2">DSM 19216</strain>
    </source>
</reference>
<name>A0A1E5JSJ4_9GAMM</name>
<organism evidence="1 2">
    <name type="scientific">Legionella parisiensis</name>
    <dbReference type="NCBI Taxonomy" id="45071"/>
    <lineage>
        <taxon>Bacteria</taxon>
        <taxon>Pseudomonadati</taxon>
        <taxon>Pseudomonadota</taxon>
        <taxon>Gammaproteobacteria</taxon>
        <taxon>Legionellales</taxon>
        <taxon>Legionellaceae</taxon>
        <taxon>Legionella</taxon>
    </lineage>
</organism>
<evidence type="ECO:0000313" key="2">
    <source>
        <dbReference type="Proteomes" id="UP000095229"/>
    </source>
</evidence>
<protein>
    <submittedName>
        <fullName evidence="1">Uncharacterized protein</fullName>
    </submittedName>
</protein>
<gene>
    <name evidence="1" type="ORF">lpari_01427</name>
</gene>
<dbReference type="PATRIC" id="fig|45071.6.peg.1066"/>
<accession>A0A1E5JSJ4</accession>
<dbReference type="EMBL" id="LSOG01000046">
    <property type="protein sequence ID" value="OEH47504.1"/>
    <property type="molecule type" value="Genomic_DNA"/>
</dbReference>